<keyword evidence="2" id="KW-1185">Reference proteome</keyword>
<name>A0A6H9YNJ5_9ACTN</name>
<evidence type="ECO:0000313" key="2">
    <source>
        <dbReference type="Proteomes" id="UP000468735"/>
    </source>
</evidence>
<dbReference type="AlphaFoldDB" id="A0A6H9YNJ5"/>
<dbReference type="EMBL" id="WBMT01000030">
    <property type="protein sequence ID" value="KAB2340436.1"/>
    <property type="molecule type" value="Genomic_DNA"/>
</dbReference>
<comment type="caution">
    <text evidence="1">The sequence shown here is derived from an EMBL/GenBank/DDBJ whole genome shotgun (WGS) entry which is preliminary data.</text>
</comment>
<reference evidence="1 2" key="1">
    <citation type="submission" date="2019-09" db="EMBL/GenBank/DDBJ databases">
        <title>Actinomadura physcomitrii sp. nov., a novel actinomycete isolated from moss [Physcomitrium sphaericum (Ludw) Fuernr].</title>
        <authorList>
            <person name="Zhuang X."/>
            <person name="Liu C."/>
        </authorList>
    </citation>
    <scope>NUCLEOTIDE SEQUENCE [LARGE SCALE GENOMIC DNA]</scope>
    <source>
        <strain evidence="1 2">HMC1</strain>
    </source>
</reference>
<evidence type="ECO:0000313" key="1">
    <source>
        <dbReference type="EMBL" id="KAB2340436.1"/>
    </source>
</evidence>
<proteinExistence type="predicted"/>
<protein>
    <submittedName>
        <fullName evidence="1">Uncharacterized protein</fullName>
    </submittedName>
</protein>
<organism evidence="1 2">
    <name type="scientific">Actinomadura rudentiformis</name>
    <dbReference type="NCBI Taxonomy" id="359158"/>
    <lineage>
        <taxon>Bacteria</taxon>
        <taxon>Bacillati</taxon>
        <taxon>Actinomycetota</taxon>
        <taxon>Actinomycetes</taxon>
        <taxon>Streptosporangiales</taxon>
        <taxon>Thermomonosporaceae</taxon>
        <taxon>Actinomadura</taxon>
    </lineage>
</organism>
<sequence>MAEDFAAELVELAVRGMRRGPATPQLEALAAQGFAVLKGPLAMPTPRGTELAGEMLRLPSGSAEEQRVRALYETFLPINRRLRDVCTAWQCHPDGSANDHSDAAYDAAVRDDLDDVHEAVAPVLRRLAPVLPRTGGYLTRLEAALERLDDGDHSWLASPMFDSYHTVWMHLHQELLLALGVSRAEDAELEERLVAETRDAG</sequence>
<dbReference type="OrthoDB" id="3568381at2"/>
<gene>
    <name evidence="1" type="ORF">F8566_45225</name>
</gene>
<dbReference type="Proteomes" id="UP000468735">
    <property type="component" value="Unassembled WGS sequence"/>
</dbReference>
<accession>A0A6H9YNJ5</accession>